<protein>
    <submittedName>
        <fullName evidence="1">Uncharacterized protein</fullName>
    </submittedName>
</protein>
<evidence type="ECO:0000313" key="1">
    <source>
        <dbReference type="EMBL" id="PPQ90077.1"/>
    </source>
</evidence>
<sequence length="149" mass="17309">MSITSYHYSYMGNLTEGVPPPPIIDLGLAMYCGAVDRVDHWGNYELIAVLEMHEAIACVGHKFGTLDKDFEGIWDKLRLFYKYGTLPDVCLMDYKERAKFMRCTNHFFFAEDKLWLWLPAKLQIPPCLVIEDVKQRQALLVQVHDERGH</sequence>
<dbReference type="Proteomes" id="UP000283269">
    <property type="component" value="Unassembled WGS sequence"/>
</dbReference>
<dbReference type="AlphaFoldDB" id="A0A409XH40"/>
<name>A0A409XH40_PSICY</name>
<keyword evidence="2" id="KW-1185">Reference proteome</keyword>
<dbReference type="EMBL" id="NHYD01001703">
    <property type="protein sequence ID" value="PPQ90077.1"/>
    <property type="molecule type" value="Genomic_DNA"/>
</dbReference>
<accession>A0A409XH40</accession>
<dbReference type="InParanoid" id="A0A409XH40"/>
<dbReference type="OrthoDB" id="3235313at2759"/>
<comment type="caution">
    <text evidence="1">The sequence shown here is derived from an EMBL/GenBank/DDBJ whole genome shotgun (WGS) entry which is preliminary data.</text>
</comment>
<proteinExistence type="predicted"/>
<gene>
    <name evidence="1" type="ORF">CVT25_012027</name>
</gene>
<evidence type="ECO:0000313" key="2">
    <source>
        <dbReference type="Proteomes" id="UP000283269"/>
    </source>
</evidence>
<organism evidence="1 2">
    <name type="scientific">Psilocybe cyanescens</name>
    <dbReference type="NCBI Taxonomy" id="93625"/>
    <lineage>
        <taxon>Eukaryota</taxon>
        <taxon>Fungi</taxon>
        <taxon>Dikarya</taxon>
        <taxon>Basidiomycota</taxon>
        <taxon>Agaricomycotina</taxon>
        <taxon>Agaricomycetes</taxon>
        <taxon>Agaricomycetidae</taxon>
        <taxon>Agaricales</taxon>
        <taxon>Agaricineae</taxon>
        <taxon>Strophariaceae</taxon>
        <taxon>Psilocybe</taxon>
    </lineage>
</organism>
<reference evidence="1 2" key="1">
    <citation type="journal article" date="2018" name="Evol. Lett.">
        <title>Horizontal gene cluster transfer increased hallucinogenic mushroom diversity.</title>
        <authorList>
            <person name="Reynolds H.T."/>
            <person name="Vijayakumar V."/>
            <person name="Gluck-Thaler E."/>
            <person name="Korotkin H.B."/>
            <person name="Matheny P.B."/>
            <person name="Slot J.C."/>
        </authorList>
    </citation>
    <scope>NUCLEOTIDE SEQUENCE [LARGE SCALE GENOMIC DNA]</scope>
    <source>
        <strain evidence="1 2">2631</strain>
    </source>
</reference>